<protein>
    <submittedName>
        <fullName evidence="1">Uncharacterized protein</fullName>
    </submittedName>
</protein>
<evidence type="ECO:0000313" key="1">
    <source>
        <dbReference type="EMBL" id="KAH8696325.1"/>
    </source>
</evidence>
<organism evidence="1 2">
    <name type="scientific">Talaromyces proteolyticus</name>
    <dbReference type="NCBI Taxonomy" id="1131652"/>
    <lineage>
        <taxon>Eukaryota</taxon>
        <taxon>Fungi</taxon>
        <taxon>Dikarya</taxon>
        <taxon>Ascomycota</taxon>
        <taxon>Pezizomycotina</taxon>
        <taxon>Eurotiomycetes</taxon>
        <taxon>Eurotiomycetidae</taxon>
        <taxon>Eurotiales</taxon>
        <taxon>Trichocomaceae</taxon>
        <taxon>Talaromyces</taxon>
        <taxon>Talaromyces sect. Bacilispori</taxon>
    </lineage>
</organism>
<gene>
    <name evidence="1" type="ORF">BGW36DRAFT_428338</name>
</gene>
<dbReference type="GeneID" id="70250822"/>
<reference evidence="1" key="1">
    <citation type="submission" date="2021-12" db="EMBL/GenBank/DDBJ databases">
        <title>Convergent genome expansion in fungi linked to evolution of root-endophyte symbiosis.</title>
        <authorList>
            <consortium name="DOE Joint Genome Institute"/>
            <person name="Ke Y.-H."/>
            <person name="Bonito G."/>
            <person name="Liao H.-L."/>
            <person name="Looney B."/>
            <person name="Rojas-Flechas A."/>
            <person name="Nash J."/>
            <person name="Hameed K."/>
            <person name="Schadt C."/>
            <person name="Martin F."/>
            <person name="Crous P.W."/>
            <person name="Miettinen O."/>
            <person name="Magnuson J.K."/>
            <person name="Labbe J."/>
            <person name="Jacobson D."/>
            <person name="Doktycz M.J."/>
            <person name="Veneault-Fourrey C."/>
            <person name="Kuo A."/>
            <person name="Mondo S."/>
            <person name="Calhoun S."/>
            <person name="Riley R."/>
            <person name="Ohm R."/>
            <person name="LaButti K."/>
            <person name="Andreopoulos B."/>
            <person name="Pangilinan J."/>
            <person name="Nolan M."/>
            <person name="Tritt A."/>
            <person name="Clum A."/>
            <person name="Lipzen A."/>
            <person name="Daum C."/>
            <person name="Barry K."/>
            <person name="Grigoriev I.V."/>
            <person name="Vilgalys R."/>
        </authorList>
    </citation>
    <scope>NUCLEOTIDE SEQUENCE</scope>
    <source>
        <strain evidence="1">PMI_201</strain>
    </source>
</reference>
<comment type="caution">
    <text evidence="1">The sequence shown here is derived from an EMBL/GenBank/DDBJ whole genome shotgun (WGS) entry which is preliminary data.</text>
</comment>
<accession>A0AAD4KPE4</accession>
<keyword evidence="2" id="KW-1185">Reference proteome</keyword>
<dbReference type="AlphaFoldDB" id="A0AAD4KPE4"/>
<sequence length="100" mass="10957">MSHAENIFETSGRMSVIDIDGNDYIKAVKHEAHISGTGILGVLSQGYVLPPDKVYDDITDFVLTGSLASQYQDGNRLPAYHLRQGDWSRSTAQRPTSMSG</sequence>
<proteinExistence type="predicted"/>
<dbReference type="EMBL" id="JAJTJA010000007">
    <property type="protein sequence ID" value="KAH8696325.1"/>
    <property type="molecule type" value="Genomic_DNA"/>
</dbReference>
<name>A0AAD4KPE4_9EURO</name>
<dbReference type="Proteomes" id="UP001201262">
    <property type="component" value="Unassembled WGS sequence"/>
</dbReference>
<evidence type="ECO:0000313" key="2">
    <source>
        <dbReference type="Proteomes" id="UP001201262"/>
    </source>
</evidence>
<dbReference type="RefSeq" id="XP_046071263.1">
    <property type="nucleotide sequence ID" value="XM_046220535.1"/>
</dbReference>